<dbReference type="EMBL" id="VOBR01000008">
    <property type="protein sequence ID" value="TWP51443.1"/>
    <property type="molecule type" value="Genomic_DNA"/>
</dbReference>
<evidence type="ECO:0000313" key="2">
    <source>
        <dbReference type="Proteomes" id="UP000316639"/>
    </source>
</evidence>
<name>A0A563EUW3_9PSEU</name>
<protein>
    <submittedName>
        <fullName evidence="1">Tetratricopeptide repeat protein</fullName>
    </submittedName>
</protein>
<dbReference type="InterPro" id="IPR019734">
    <property type="entry name" value="TPR_rpt"/>
</dbReference>
<dbReference type="SUPFAM" id="SSF48452">
    <property type="entry name" value="TPR-like"/>
    <property type="match status" value="1"/>
</dbReference>
<organism evidence="1 2">
    <name type="scientific">Lentzea tibetensis</name>
    <dbReference type="NCBI Taxonomy" id="2591470"/>
    <lineage>
        <taxon>Bacteria</taxon>
        <taxon>Bacillati</taxon>
        <taxon>Actinomycetota</taxon>
        <taxon>Actinomycetes</taxon>
        <taxon>Pseudonocardiales</taxon>
        <taxon>Pseudonocardiaceae</taxon>
        <taxon>Lentzea</taxon>
    </lineage>
</organism>
<dbReference type="AlphaFoldDB" id="A0A563EUW3"/>
<accession>A0A563EUW3</accession>
<reference evidence="1 2" key="1">
    <citation type="submission" date="2019-07" db="EMBL/GenBank/DDBJ databases">
        <title>Lentzea xizangensis sp. nov., isolated from Qinghai-Tibetan Plateau Soils.</title>
        <authorList>
            <person name="Huang J."/>
        </authorList>
    </citation>
    <scope>NUCLEOTIDE SEQUENCE [LARGE SCALE GENOMIC DNA]</scope>
    <source>
        <strain evidence="1 2">FXJ1.1311</strain>
    </source>
</reference>
<dbReference type="RefSeq" id="WP_146352172.1">
    <property type="nucleotide sequence ID" value="NZ_VOBR01000008.1"/>
</dbReference>
<dbReference type="OrthoDB" id="4965972at2"/>
<sequence length="345" mass="37934">MIPFDVDPESLHDSPVSPHEAWTRIGVAARMLRELDMSEYALLKAMEIDPTVATRIRLAHTLQWQGRFDEAHQEFARCLDSGELTGYVHQHWGKCFYDQGNWVRAVEHFTLAAELREGGDPSLVSSTALALDAADACLTASLVAVELNRLVPAVHRSSARPRIRPPHLWVLADVASLLPAPLDVVCAVHRYHAEQRDLGLLELAREGWITVTDVVAPTEHAVPFLAEINAHHAAAADAMWPDAPSLDIAVDHPFSAAVTGETPGARLFDQLRALRYHRADAHAAAWQAEGLSIEGVRALRDDDPVRMRIEASTDRVAARPYRALSREARAALLETLRGLAGDSVV</sequence>
<dbReference type="Proteomes" id="UP000316639">
    <property type="component" value="Unassembled WGS sequence"/>
</dbReference>
<keyword evidence="2" id="KW-1185">Reference proteome</keyword>
<evidence type="ECO:0000313" key="1">
    <source>
        <dbReference type="EMBL" id="TWP51443.1"/>
    </source>
</evidence>
<dbReference type="Gene3D" id="1.25.40.10">
    <property type="entry name" value="Tetratricopeptide repeat domain"/>
    <property type="match status" value="1"/>
</dbReference>
<gene>
    <name evidence="1" type="ORF">FKR81_14605</name>
</gene>
<dbReference type="InterPro" id="IPR011990">
    <property type="entry name" value="TPR-like_helical_dom_sf"/>
</dbReference>
<proteinExistence type="predicted"/>
<dbReference type="SMART" id="SM00028">
    <property type="entry name" value="TPR"/>
    <property type="match status" value="2"/>
</dbReference>
<comment type="caution">
    <text evidence="1">The sequence shown here is derived from an EMBL/GenBank/DDBJ whole genome shotgun (WGS) entry which is preliminary data.</text>
</comment>